<organism evidence="1 2">
    <name type="scientific">Aspergillus aculeatinus CBS 121060</name>
    <dbReference type="NCBI Taxonomy" id="1448322"/>
    <lineage>
        <taxon>Eukaryota</taxon>
        <taxon>Fungi</taxon>
        <taxon>Dikarya</taxon>
        <taxon>Ascomycota</taxon>
        <taxon>Pezizomycotina</taxon>
        <taxon>Eurotiomycetes</taxon>
        <taxon>Eurotiomycetidae</taxon>
        <taxon>Eurotiales</taxon>
        <taxon>Aspergillaceae</taxon>
        <taxon>Aspergillus</taxon>
        <taxon>Aspergillus subgen. Circumdati</taxon>
    </lineage>
</organism>
<evidence type="ECO:0000313" key="2">
    <source>
        <dbReference type="Proteomes" id="UP000249661"/>
    </source>
</evidence>
<proteinExistence type="predicted"/>
<accession>A0ACD1GY96</accession>
<gene>
    <name evidence="1" type="ORF">BO66DRAFT_188084</name>
</gene>
<dbReference type="Proteomes" id="UP000249661">
    <property type="component" value="Unassembled WGS sequence"/>
</dbReference>
<protein>
    <submittedName>
        <fullName evidence="1">Uncharacterized protein</fullName>
    </submittedName>
</protein>
<sequence>MEGLSIASLADITLTFLLFLIKLIKLALEIYETGKIADNERLQKEIYVLTGMVKCLQERAVTGDNPLTDEERILHVLCNECNAASNQLQSMLDKLQNAGGKGKMFCKNVWKSRAKKKLEVRLNQCGDELTSFVTTTKSAEIQQRLDDIKRSDGIYAARLESLTTEVSTLGSEMARHIHDLGLLLGIGNRIRQGVQAIGTRMVQNGAQVRALSILNRLAFDGMHTRYESLADAEANSFRWLIDADVPLDDSPLQYQAREAFLTWLREGQGIFHMTGKPGAGKSTLMKFLSDNMHGRLQAWSSPKTVLLGKFFIFKPNAQSEGAMRDFCRGLLHSLLGQAHELIPIIFPQEWEGDLRTEDEKLNPSQVQCALTTLRTLDDIYINHRLVIFVDGIGEFMGYQKDLCLLLKEWAQLRPHGVKICVSSREDQDIHRTLEPSATLRLQDVTFPDILAVVHDRLTKITNYDTIDTPRWRAYLEWYIAERSEGVFLWAALVPRRLADKVKDGYSARDLVNAVDSLPQSLDDLFQNILASMRDMRTTWAFALLQMVLLCRRPWPLSRFSFLSDYLQDPYFTRNCTFSRRETARMISGHD</sequence>
<name>A0ACD1GY96_9EURO</name>
<reference evidence="1" key="1">
    <citation type="submission" date="2018-02" db="EMBL/GenBank/DDBJ databases">
        <title>The genomes of Aspergillus section Nigri reveals drivers in fungal speciation.</title>
        <authorList>
            <consortium name="DOE Joint Genome Institute"/>
            <person name="Vesth T.C."/>
            <person name="Nybo J."/>
            <person name="Theobald S."/>
            <person name="Brandl J."/>
            <person name="Frisvad J.C."/>
            <person name="Nielsen K.F."/>
            <person name="Lyhne E.K."/>
            <person name="Kogle M.E."/>
            <person name="Kuo A."/>
            <person name="Riley R."/>
            <person name="Clum A."/>
            <person name="Nolan M."/>
            <person name="Lipzen A."/>
            <person name="Salamov A."/>
            <person name="Henrissat B."/>
            <person name="Wiebenga A."/>
            <person name="De vries R.P."/>
            <person name="Grigoriev I.V."/>
            <person name="Mortensen U.H."/>
            <person name="Andersen M.R."/>
            <person name="Baker S.E."/>
        </authorList>
    </citation>
    <scope>NUCLEOTIDE SEQUENCE</scope>
    <source>
        <strain evidence="1">CBS 121060</strain>
    </source>
</reference>
<dbReference type="EMBL" id="KZ824984">
    <property type="protein sequence ID" value="RAH66298.1"/>
    <property type="molecule type" value="Genomic_DNA"/>
</dbReference>
<keyword evidence="2" id="KW-1185">Reference proteome</keyword>
<evidence type="ECO:0000313" key="1">
    <source>
        <dbReference type="EMBL" id="RAH66298.1"/>
    </source>
</evidence>